<keyword evidence="1" id="KW-1133">Transmembrane helix</keyword>
<comment type="caution">
    <text evidence="3">The sequence shown here is derived from an EMBL/GenBank/DDBJ whole genome shotgun (WGS) entry which is preliminary data.</text>
</comment>
<dbReference type="Gramene" id="OIT28215">
    <property type="protein sequence ID" value="OIT28215"/>
    <property type="gene ID" value="A4A49_32626"/>
</dbReference>
<keyword evidence="4" id="KW-1185">Reference proteome</keyword>
<dbReference type="OMA" id="HHATRLN"/>
<dbReference type="PANTHER" id="PTHR33646:SF2">
    <property type="entry name" value="F20H23.8 PROTEIN"/>
    <property type="match status" value="1"/>
</dbReference>
<gene>
    <name evidence="3" type="ORF">A4A49_32626</name>
</gene>
<dbReference type="Proteomes" id="UP000187609">
    <property type="component" value="Unassembled WGS sequence"/>
</dbReference>
<proteinExistence type="predicted"/>
<evidence type="ECO:0000256" key="1">
    <source>
        <dbReference type="SAM" id="Phobius"/>
    </source>
</evidence>
<dbReference type="AlphaFoldDB" id="A0A1J6L3A2"/>
<feature type="transmembrane region" description="Helical" evidence="1">
    <location>
        <begin position="196"/>
        <end position="217"/>
    </location>
</feature>
<evidence type="ECO:0000313" key="4">
    <source>
        <dbReference type="Proteomes" id="UP000187609"/>
    </source>
</evidence>
<dbReference type="OrthoDB" id="766965at2759"/>
<protein>
    <recommendedName>
        <fullName evidence="2">DUF6821 domain-containing protein</fullName>
    </recommendedName>
</protein>
<dbReference type="InterPro" id="IPR049224">
    <property type="entry name" value="DUF6821"/>
</dbReference>
<keyword evidence="1" id="KW-0812">Transmembrane</keyword>
<name>A0A1J6L3A2_NICAT</name>
<dbReference type="EMBL" id="MJEQ01002133">
    <property type="protein sequence ID" value="OIT28215.1"/>
    <property type="molecule type" value="Genomic_DNA"/>
</dbReference>
<evidence type="ECO:0000313" key="3">
    <source>
        <dbReference type="EMBL" id="OIT28215.1"/>
    </source>
</evidence>
<evidence type="ECO:0000259" key="2">
    <source>
        <dbReference type="Pfam" id="PF20705"/>
    </source>
</evidence>
<feature type="domain" description="DUF6821" evidence="2">
    <location>
        <begin position="114"/>
        <end position="275"/>
    </location>
</feature>
<dbReference type="STRING" id="49451.A0A1J6L3A2"/>
<accession>A0A1J6L3A2</accession>
<keyword evidence="1" id="KW-0472">Membrane</keyword>
<dbReference type="Pfam" id="PF20705">
    <property type="entry name" value="DUF6821"/>
    <property type="match status" value="1"/>
</dbReference>
<dbReference type="InterPro" id="IPR045883">
    <property type="entry name" value="At4g13530-like"/>
</dbReference>
<organism evidence="3 4">
    <name type="scientific">Nicotiana attenuata</name>
    <name type="common">Coyote tobacco</name>
    <dbReference type="NCBI Taxonomy" id="49451"/>
    <lineage>
        <taxon>Eukaryota</taxon>
        <taxon>Viridiplantae</taxon>
        <taxon>Streptophyta</taxon>
        <taxon>Embryophyta</taxon>
        <taxon>Tracheophyta</taxon>
        <taxon>Spermatophyta</taxon>
        <taxon>Magnoliopsida</taxon>
        <taxon>eudicotyledons</taxon>
        <taxon>Gunneridae</taxon>
        <taxon>Pentapetalae</taxon>
        <taxon>asterids</taxon>
        <taxon>lamiids</taxon>
        <taxon>Solanales</taxon>
        <taxon>Solanaceae</taxon>
        <taxon>Nicotianoideae</taxon>
        <taxon>Nicotianeae</taxon>
        <taxon>Nicotiana</taxon>
    </lineage>
</organism>
<dbReference type="KEGG" id="nau:109212929"/>
<reference evidence="3" key="1">
    <citation type="submission" date="2016-11" db="EMBL/GenBank/DDBJ databases">
        <title>The genome of Nicotiana attenuata.</title>
        <authorList>
            <person name="Xu S."/>
            <person name="Brockmoeller T."/>
            <person name="Gaquerel E."/>
            <person name="Navarro A."/>
            <person name="Kuhl H."/>
            <person name="Gase K."/>
            <person name="Ling Z."/>
            <person name="Zhou W."/>
            <person name="Kreitzer C."/>
            <person name="Stanke M."/>
            <person name="Tang H."/>
            <person name="Lyons E."/>
            <person name="Pandey P."/>
            <person name="Pandey S.P."/>
            <person name="Timmermann B."/>
            <person name="Baldwin I.T."/>
        </authorList>
    </citation>
    <scope>NUCLEOTIDE SEQUENCE [LARGE SCALE GENOMIC DNA]</scope>
    <source>
        <strain evidence="3">UT</strain>
    </source>
</reference>
<sequence>MENMDLEDWELLPDDGFLQIHDDGGKMIFSRKYNSDSKNDFDMNYFVCPCPKSSQFVDSTKHPQIVPFPIQLEPSIEETTNDHEVITKQVITKENNICDYIKTPNFGATMMETEQDQVSSQVFFKKMKENEFENMKLDSPKSNNKTLLSQADADTFQFEEQAQVLEVDQEKIGMEAENIEENSGGLNLLNKSLNGIGAICSFGVAAAATICIIFMGNHQNNKQNQHKLRFQIFSDDKRIKQVVDHATKLNGAIAAVRGVPVTRAHITVGGYYDAL</sequence>
<dbReference type="PANTHER" id="PTHR33646">
    <property type="entry name" value="GB|AAF00631.1"/>
    <property type="match status" value="1"/>
</dbReference>